<protein>
    <recommendedName>
        <fullName evidence="3">DUF4232 domain-containing protein</fullName>
    </recommendedName>
</protein>
<feature type="region of interest" description="Disordered" evidence="1">
    <location>
        <begin position="28"/>
        <end position="111"/>
    </location>
</feature>
<feature type="signal peptide" evidence="2">
    <location>
        <begin position="1"/>
        <end position="25"/>
    </location>
</feature>
<dbReference type="EMBL" id="BMUL01000023">
    <property type="protein sequence ID" value="GHB08053.1"/>
    <property type="molecule type" value="Genomic_DNA"/>
</dbReference>
<keyword evidence="5" id="KW-1185">Reference proteome</keyword>
<evidence type="ECO:0000259" key="3">
    <source>
        <dbReference type="Pfam" id="PF14016"/>
    </source>
</evidence>
<reference evidence="4" key="1">
    <citation type="journal article" date="2014" name="Int. J. Syst. Evol. Microbiol.">
        <title>Complete genome sequence of Corynebacterium casei LMG S-19264T (=DSM 44701T), isolated from a smear-ripened cheese.</title>
        <authorList>
            <consortium name="US DOE Joint Genome Institute (JGI-PGF)"/>
            <person name="Walter F."/>
            <person name="Albersmeier A."/>
            <person name="Kalinowski J."/>
            <person name="Ruckert C."/>
        </authorList>
    </citation>
    <scope>NUCLEOTIDE SEQUENCE</scope>
    <source>
        <strain evidence="4">JCM 4518</strain>
    </source>
</reference>
<dbReference type="Proteomes" id="UP000644020">
    <property type="component" value="Unassembled WGS sequence"/>
</dbReference>
<reference evidence="4" key="2">
    <citation type="submission" date="2020-09" db="EMBL/GenBank/DDBJ databases">
        <authorList>
            <person name="Sun Q."/>
            <person name="Ohkuma M."/>
        </authorList>
    </citation>
    <scope>NUCLEOTIDE SEQUENCE</scope>
    <source>
        <strain evidence="4">JCM 4518</strain>
    </source>
</reference>
<dbReference type="PROSITE" id="PS51257">
    <property type="entry name" value="PROKAR_LIPOPROTEIN"/>
    <property type="match status" value="1"/>
</dbReference>
<dbReference type="RefSeq" id="WP_189982947.1">
    <property type="nucleotide sequence ID" value="NZ_BMUL01000023.1"/>
</dbReference>
<sequence>MRLAREILKTCALGAAAVAAVLSTAACGPGGGAEGAGAPSSGATGTRTGTTPSASAAPDDAPSSPAAPTTAPGKSGGGKGKGTGGGSGDVGGDGVPGTPCTDDTFTITASSSPHDSLQHLLLTATHTGDEPCVLGGYPAVTFGDARHRTSLMPSQLEEFLVRPGGKAYAGVRLFRTGAPTDAVEKMGVSLSPEGYEQDVALPAGAPFLNVDAAPEVTYWTGSESLAVRQSLAD</sequence>
<gene>
    <name evidence="4" type="ORF">GCM10010305_58860</name>
</gene>
<comment type="caution">
    <text evidence="4">The sequence shown here is derived from an EMBL/GenBank/DDBJ whole genome shotgun (WGS) entry which is preliminary data.</text>
</comment>
<dbReference type="AlphaFoldDB" id="A0A918T817"/>
<proteinExistence type="predicted"/>
<keyword evidence="2" id="KW-0732">Signal</keyword>
<evidence type="ECO:0000313" key="5">
    <source>
        <dbReference type="Proteomes" id="UP000644020"/>
    </source>
</evidence>
<feature type="chain" id="PRO_5038636220" description="DUF4232 domain-containing protein" evidence="2">
    <location>
        <begin position="26"/>
        <end position="233"/>
    </location>
</feature>
<name>A0A918T817_9ACTN</name>
<dbReference type="Pfam" id="PF14016">
    <property type="entry name" value="DUF4232"/>
    <property type="match status" value="1"/>
</dbReference>
<organism evidence="4 5">
    <name type="scientific">Streptomyces termitum</name>
    <dbReference type="NCBI Taxonomy" id="67368"/>
    <lineage>
        <taxon>Bacteria</taxon>
        <taxon>Bacillati</taxon>
        <taxon>Actinomycetota</taxon>
        <taxon>Actinomycetes</taxon>
        <taxon>Kitasatosporales</taxon>
        <taxon>Streptomycetaceae</taxon>
        <taxon>Streptomyces</taxon>
    </lineage>
</organism>
<feature type="compositionally biased region" description="Low complexity" evidence="1">
    <location>
        <begin position="36"/>
        <end position="73"/>
    </location>
</feature>
<evidence type="ECO:0000256" key="1">
    <source>
        <dbReference type="SAM" id="MobiDB-lite"/>
    </source>
</evidence>
<evidence type="ECO:0000313" key="4">
    <source>
        <dbReference type="EMBL" id="GHB08053.1"/>
    </source>
</evidence>
<feature type="compositionally biased region" description="Gly residues" evidence="1">
    <location>
        <begin position="74"/>
        <end position="95"/>
    </location>
</feature>
<evidence type="ECO:0000256" key="2">
    <source>
        <dbReference type="SAM" id="SignalP"/>
    </source>
</evidence>
<accession>A0A918T817</accession>
<dbReference type="InterPro" id="IPR025326">
    <property type="entry name" value="DUF4232"/>
</dbReference>
<feature type="domain" description="DUF4232" evidence="3">
    <location>
        <begin position="100"/>
        <end position="220"/>
    </location>
</feature>